<organism evidence="2 3">
    <name type="scientific">Actinorhabdospora filicis</name>
    <dbReference type="NCBI Taxonomy" id="1785913"/>
    <lineage>
        <taxon>Bacteria</taxon>
        <taxon>Bacillati</taxon>
        <taxon>Actinomycetota</taxon>
        <taxon>Actinomycetes</taxon>
        <taxon>Micromonosporales</taxon>
        <taxon>Micromonosporaceae</taxon>
        <taxon>Actinorhabdospora</taxon>
    </lineage>
</organism>
<dbReference type="AlphaFoldDB" id="A0A9W6W9N1"/>
<gene>
    <name evidence="2" type="ORF">Afil01_29800</name>
</gene>
<feature type="transmembrane region" description="Helical" evidence="1">
    <location>
        <begin position="125"/>
        <end position="143"/>
    </location>
</feature>
<keyword evidence="1" id="KW-0472">Membrane</keyword>
<feature type="transmembrane region" description="Helical" evidence="1">
    <location>
        <begin position="155"/>
        <end position="175"/>
    </location>
</feature>
<feature type="transmembrane region" description="Helical" evidence="1">
    <location>
        <begin position="206"/>
        <end position="226"/>
    </location>
</feature>
<feature type="transmembrane region" description="Helical" evidence="1">
    <location>
        <begin position="281"/>
        <end position="302"/>
    </location>
</feature>
<keyword evidence="1" id="KW-1133">Transmembrane helix</keyword>
<feature type="transmembrane region" description="Helical" evidence="1">
    <location>
        <begin position="182"/>
        <end position="200"/>
    </location>
</feature>
<dbReference type="RefSeq" id="WP_285663345.1">
    <property type="nucleotide sequence ID" value="NZ_BSTX01000002.1"/>
</dbReference>
<feature type="transmembrane region" description="Helical" evidence="1">
    <location>
        <begin position="238"/>
        <end position="269"/>
    </location>
</feature>
<comment type="caution">
    <text evidence="2">The sequence shown here is derived from an EMBL/GenBank/DDBJ whole genome shotgun (WGS) entry which is preliminary data.</text>
</comment>
<evidence type="ECO:0000256" key="1">
    <source>
        <dbReference type="SAM" id="Phobius"/>
    </source>
</evidence>
<reference evidence="2" key="1">
    <citation type="submission" date="2023-03" db="EMBL/GenBank/DDBJ databases">
        <title>Actinorhabdospora filicis NBRC 111898.</title>
        <authorList>
            <person name="Ichikawa N."/>
            <person name="Sato H."/>
            <person name="Tonouchi N."/>
        </authorList>
    </citation>
    <scope>NUCLEOTIDE SEQUENCE</scope>
    <source>
        <strain evidence="2">NBRC 111898</strain>
    </source>
</reference>
<evidence type="ECO:0000313" key="2">
    <source>
        <dbReference type="EMBL" id="GLZ78173.1"/>
    </source>
</evidence>
<sequence>MISRLVSLTVAIVAAIGWAIGIAIVQPATQPEQFGSTNTYWARDARLMLIALTLAAFVWAVKGDWRRVAAGAAGALAWVGVDVALDRAELSGTRAAVITATIAVAAMVAAWLAARPQGTHANRTALILAGAVAAVTTGIGAAIESPTDTEPSLTVAGALIGVLGTVVVLGCALALAPSGRGVLFGVGAVALAIVAGIRLTSTEPTALLLGLALVALLVAALGVHATGNRRVTTWASGIAGTLGALVCLGMPVIMMSMVVGTGTLLTALAGNPPINAADEDVLLSASAAIVGLAIGAILVKIADAAADAPRRARAYAASQPPRDHMWEARREGWDV</sequence>
<feature type="transmembrane region" description="Helical" evidence="1">
    <location>
        <begin position="91"/>
        <end position="113"/>
    </location>
</feature>
<protein>
    <submittedName>
        <fullName evidence="2">Uncharacterized protein</fullName>
    </submittedName>
</protein>
<feature type="transmembrane region" description="Helical" evidence="1">
    <location>
        <begin position="68"/>
        <end position="85"/>
    </location>
</feature>
<keyword evidence="1" id="KW-0812">Transmembrane</keyword>
<evidence type="ECO:0000313" key="3">
    <source>
        <dbReference type="Proteomes" id="UP001165079"/>
    </source>
</evidence>
<keyword evidence="3" id="KW-1185">Reference proteome</keyword>
<proteinExistence type="predicted"/>
<accession>A0A9W6W9N1</accession>
<dbReference type="Proteomes" id="UP001165079">
    <property type="component" value="Unassembled WGS sequence"/>
</dbReference>
<feature type="transmembrane region" description="Helical" evidence="1">
    <location>
        <begin position="45"/>
        <end position="61"/>
    </location>
</feature>
<dbReference type="EMBL" id="BSTX01000002">
    <property type="protein sequence ID" value="GLZ78173.1"/>
    <property type="molecule type" value="Genomic_DNA"/>
</dbReference>
<name>A0A9W6W9N1_9ACTN</name>